<evidence type="ECO:0000259" key="4">
    <source>
        <dbReference type="PROSITE" id="PS50995"/>
    </source>
</evidence>
<dbReference type="GO" id="GO:0003700">
    <property type="term" value="F:DNA-binding transcription factor activity"/>
    <property type="evidence" value="ECO:0007669"/>
    <property type="project" value="InterPro"/>
</dbReference>
<dbReference type="InterPro" id="IPR052067">
    <property type="entry name" value="Metal_resp_HTH_trans_reg"/>
</dbReference>
<protein>
    <submittedName>
        <fullName evidence="5">MarR family transcriptional regulator</fullName>
    </submittedName>
</protein>
<dbReference type="PANTHER" id="PTHR35790:SF4">
    <property type="entry name" value="HTH-TYPE TRANSCRIPTIONAL REGULATOR PCHR"/>
    <property type="match status" value="1"/>
</dbReference>
<dbReference type="SMART" id="SM00347">
    <property type="entry name" value="HTH_MARR"/>
    <property type="match status" value="1"/>
</dbReference>
<reference evidence="5 6" key="1">
    <citation type="submission" date="2018-04" db="EMBL/GenBank/DDBJ databases">
        <title>Genomic Encyclopedia of Archaeal and Bacterial Type Strains, Phase II (KMG-II): from individual species to whole genera.</title>
        <authorList>
            <person name="Goeker M."/>
        </authorList>
    </citation>
    <scope>NUCLEOTIDE SEQUENCE [LARGE SCALE GENOMIC DNA]</scope>
    <source>
        <strain evidence="5 6">DSM 45169</strain>
    </source>
</reference>
<keyword evidence="2" id="KW-0238">DNA-binding</keyword>
<dbReference type="Proteomes" id="UP000241639">
    <property type="component" value="Unassembled WGS sequence"/>
</dbReference>
<dbReference type="InterPro" id="IPR000835">
    <property type="entry name" value="HTH_MarR-typ"/>
</dbReference>
<dbReference type="PROSITE" id="PS01117">
    <property type="entry name" value="HTH_MARR_1"/>
    <property type="match status" value="1"/>
</dbReference>
<dbReference type="InterPro" id="IPR036390">
    <property type="entry name" value="WH_DNA-bd_sf"/>
</dbReference>
<dbReference type="PRINTS" id="PR00598">
    <property type="entry name" value="HTHMARR"/>
</dbReference>
<evidence type="ECO:0000313" key="5">
    <source>
        <dbReference type="EMBL" id="PTM58178.1"/>
    </source>
</evidence>
<dbReference type="SUPFAM" id="SSF46785">
    <property type="entry name" value="Winged helix' DNA-binding domain"/>
    <property type="match status" value="1"/>
</dbReference>
<dbReference type="InterPro" id="IPR036388">
    <property type="entry name" value="WH-like_DNA-bd_sf"/>
</dbReference>
<comment type="caution">
    <text evidence="5">The sequence shown here is derived from an EMBL/GenBank/DDBJ whole genome shotgun (WGS) entry which is preliminary data.</text>
</comment>
<evidence type="ECO:0000256" key="1">
    <source>
        <dbReference type="ARBA" id="ARBA00023015"/>
    </source>
</evidence>
<evidence type="ECO:0000313" key="6">
    <source>
        <dbReference type="Proteomes" id="UP000241639"/>
    </source>
</evidence>
<dbReference type="Gene3D" id="1.10.10.10">
    <property type="entry name" value="Winged helix-like DNA-binding domain superfamily/Winged helix DNA-binding domain"/>
    <property type="match status" value="1"/>
</dbReference>
<gene>
    <name evidence="5" type="ORF">C8J48_0756</name>
</gene>
<name>A0A2T4Z8G7_9BACL</name>
<dbReference type="OrthoDB" id="5358347at2"/>
<dbReference type="RefSeq" id="WP_107725012.1">
    <property type="nucleotide sequence ID" value="NZ_PZZP01000001.1"/>
</dbReference>
<proteinExistence type="predicted"/>
<keyword evidence="6" id="KW-1185">Reference proteome</keyword>
<dbReference type="PANTHER" id="PTHR35790">
    <property type="entry name" value="HTH-TYPE TRANSCRIPTIONAL REGULATOR PCHR"/>
    <property type="match status" value="1"/>
</dbReference>
<dbReference type="GO" id="GO:0003677">
    <property type="term" value="F:DNA binding"/>
    <property type="evidence" value="ECO:0007669"/>
    <property type="project" value="UniProtKB-KW"/>
</dbReference>
<evidence type="ECO:0000256" key="3">
    <source>
        <dbReference type="ARBA" id="ARBA00023163"/>
    </source>
</evidence>
<dbReference type="Pfam" id="PF01047">
    <property type="entry name" value="MarR"/>
    <property type="match status" value="1"/>
</dbReference>
<dbReference type="AlphaFoldDB" id="A0A2T4Z8G7"/>
<dbReference type="EMBL" id="PZZP01000001">
    <property type="protein sequence ID" value="PTM58178.1"/>
    <property type="molecule type" value="Genomic_DNA"/>
</dbReference>
<keyword evidence="3" id="KW-0804">Transcription</keyword>
<keyword evidence="1" id="KW-0805">Transcription regulation</keyword>
<organism evidence="5 6">
    <name type="scientific">Desmospora activa DSM 45169</name>
    <dbReference type="NCBI Taxonomy" id="1121389"/>
    <lineage>
        <taxon>Bacteria</taxon>
        <taxon>Bacillati</taxon>
        <taxon>Bacillota</taxon>
        <taxon>Bacilli</taxon>
        <taxon>Bacillales</taxon>
        <taxon>Thermoactinomycetaceae</taxon>
        <taxon>Desmospora</taxon>
    </lineage>
</organism>
<evidence type="ECO:0000256" key="2">
    <source>
        <dbReference type="ARBA" id="ARBA00023125"/>
    </source>
</evidence>
<dbReference type="InterPro" id="IPR023187">
    <property type="entry name" value="Tscrpt_reg_MarR-type_CS"/>
</dbReference>
<feature type="domain" description="HTH marR-type" evidence="4">
    <location>
        <begin position="4"/>
        <end position="143"/>
    </location>
</feature>
<sequence length="158" mass="18729">MSKEEELSFIFNRVAERHHIIKDIEKKKFKFMTENTFLEVHCIDFIEKHDDPNVTKLAKALRVTRGAISKTTKKLIEDGAIEKYQKPGNKKEIYYKLTDSGREIYLEHEKFHSERIERDSVFFSQLSEEEKDQLVNILNKIYAQIAKELKSLGMENYI</sequence>
<dbReference type="PROSITE" id="PS50995">
    <property type="entry name" value="HTH_MARR_2"/>
    <property type="match status" value="1"/>
</dbReference>
<accession>A0A2T4Z8G7</accession>